<dbReference type="Pfam" id="PF08281">
    <property type="entry name" value="Sigma70_r4_2"/>
    <property type="match status" value="1"/>
</dbReference>
<keyword evidence="4" id="KW-1185">Reference proteome</keyword>
<dbReference type="Proteomes" id="UP000306791">
    <property type="component" value="Unassembled WGS sequence"/>
</dbReference>
<accession>A0ABY2UKA5</accession>
<feature type="compositionally biased region" description="Low complexity" evidence="1">
    <location>
        <begin position="194"/>
        <end position="203"/>
    </location>
</feature>
<comment type="caution">
    <text evidence="3">The sequence shown here is derived from an EMBL/GenBank/DDBJ whole genome shotgun (WGS) entry which is preliminary data.</text>
</comment>
<evidence type="ECO:0000259" key="2">
    <source>
        <dbReference type="Pfam" id="PF08281"/>
    </source>
</evidence>
<dbReference type="InterPro" id="IPR036388">
    <property type="entry name" value="WH-like_DNA-bd_sf"/>
</dbReference>
<proteinExistence type="predicted"/>
<protein>
    <submittedName>
        <fullName evidence="3">Sigma-70 family RNA polymerase sigma factor</fullName>
    </submittedName>
</protein>
<name>A0ABY2UKA5_9GAMM</name>
<gene>
    <name evidence="3" type="ORF">FDY93_06305</name>
</gene>
<dbReference type="InterPro" id="IPR013249">
    <property type="entry name" value="RNA_pol_sigma70_r4_t2"/>
</dbReference>
<dbReference type="InterPro" id="IPR013324">
    <property type="entry name" value="RNA_pol_sigma_r3/r4-like"/>
</dbReference>
<evidence type="ECO:0000313" key="3">
    <source>
        <dbReference type="EMBL" id="TLM78399.1"/>
    </source>
</evidence>
<organism evidence="3 4">
    <name type="scientific">Microbulbifer harenosus</name>
    <dbReference type="NCBI Taxonomy" id="2576840"/>
    <lineage>
        <taxon>Bacteria</taxon>
        <taxon>Pseudomonadati</taxon>
        <taxon>Pseudomonadota</taxon>
        <taxon>Gammaproteobacteria</taxon>
        <taxon>Cellvibrionales</taxon>
        <taxon>Microbulbiferaceae</taxon>
        <taxon>Microbulbifer</taxon>
    </lineage>
</organism>
<dbReference type="EMBL" id="VANI01000006">
    <property type="protein sequence ID" value="TLM78399.1"/>
    <property type="molecule type" value="Genomic_DNA"/>
</dbReference>
<evidence type="ECO:0000313" key="4">
    <source>
        <dbReference type="Proteomes" id="UP000306791"/>
    </source>
</evidence>
<reference evidence="3 4" key="1">
    <citation type="submission" date="2019-05" db="EMBL/GenBank/DDBJ databases">
        <title>Microbulbifer harenosus sp. nov., an alginate-degrading bacterium isolated from coastal sand.</title>
        <authorList>
            <person name="Huang H."/>
            <person name="Mo K."/>
            <person name="Bao S."/>
        </authorList>
    </citation>
    <scope>NUCLEOTIDE SEQUENCE [LARGE SCALE GENOMIC DNA]</scope>
    <source>
        <strain evidence="3 4">HB161719</strain>
    </source>
</reference>
<sequence length="244" mass="27515">MGIKAKEANPMFADKLYSLSDEDLVIQYGNTRSQKVFREIYRRYGDPLFRYCAQMAPRRCALLMEQFWNAFLQSPPQLHDRRLKNWLYIRVNRLLQTSEESLQTAEAQDESLCSALENSEVLRAVQQLPRRERNVFLLFTECGLSLATVADIEKLPLVLCRALLRQSREAVQLAVHGSARKPWKSASTMAREAAALAAAQQGATKQETQGPATPKKPATLFPWKTAPEIAVAHATPADRSVEVV</sequence>
<evidence type="ECO:0000256" key="1">
    <source>
        <dbReference type="SAM" id="MobiDB-lite"/>
    </source>
</evidence>
<feature type="domain" description="RNA polymerase sigma factor 70 region 4 type 2" evidence="2">
    <location>
        <begin position="120"/>
        <end position="170"/>
    </location>
</feature>
<dbReference type="Gene3D" id="1.10.10.10">
    <property type="entry name" value="Winged helix-like DNA-binding domain superfamily/Winged helix DNA-binding domain"/>
    <property type="match status" value="1"/>
</dbReference>
<dbReference type="SUPFAM" id="SSF88659">
    <property type="entry name" value="Sigma3 and sigma4 domains of RNA polymerase sigma factors"/>
    <property type="match status" value="1"/>
</dbReference>
<feature type="region of interest" description="Disordered" evidence="1">
    <location>
        <begin position="194"/>
        <end position="219"/>
    </location>
</feature>
<dbReference type="RefSeq" id="WP_138234895.1">
    <property type="nucleotide sequence ID" value="NZ_CP185860.1"/>
</dbReference>